<dbReference type="GO" id="GO:0003677">
    <property type="term" value="F:DNA binding"/>
    <property type="evidence" value="ECO:0007669"/>
    <property type="project" value="UniProtKB-KW"/>
</dbReference>
<comment type="subcellular location">
    <subcellularLocation>
        <location evidence="2 9">Nucleus</location>
    </subcellularLocation>
</comment>
<comment type="function">
    <text evidence="1 9">Auxin response factors (ARFs) are transcriptional factors that bind specifically to the DNA sequence 5'-TGTCTC-3' found in the auxin-responsive promoter elements (AuxREs).</text>
</comment>
<sequence>MKLSTVGGVVQQDAEGGKKRCLNSELWHACAGPLVCLPNVGTRVVYFPQGHSEQVAASTNKEVEGHIPNYPNLPPQLICQLHDVTMHADAETDEVYAQMTLQPLNPQELKDAYLPSEMGLPSKQPMNHFCKTLTASDTSTHGGFSVPRRSAEKVFPPLDFSQQPPAQELIARDIHDVEWKFRHIFRGQPKRHLLTTGWSVFVSAKRLVAGDSVLFIWNEKNQLLLGIRRANRPQNAVPSSVISSDSMHIGLLAAAAHAAATNSRFTIFYHPRACPSEFVIPLSKYVRAVFHTRISVGMRFRMLFETEESSVRRYMGTITGIGDLDPVRWANSHWRSVKVNWDESTAGDRQPRVSLWEIEPLTTFPMYPSLFPLRLKQPWYTGVSSLSDYKLDEGNACMLLRGSPGEGLRSLNFQSPAIGPWVPQQVQTQLGNIQQYQAMDASSFAVGGMDSLKQQLLSFQQPFQFPQQLNLTNSLLQQHILQQAHNQQIINAQSQCILQSQSSVNPNQQLQQPYGGQQKQKVPQQQTYSESFQIPNDNVEQHQLPLSSPMQKSVFPDYGMNFSSVPAPGCMQNLSVTGFIESNANNFNFPRPVQSMLSEQHQQKWDSQLALAKVSHFDNTVSLQPFPGKHGSRDSEICAAVTQSNSIFGVNFGSSSLLGNAVPDLVHANTADNIGSNVPFASSYIQNSLSNSLDESSSVLRHTDEVDPSIKTYVKVCKSGSVGRSLDITQFSNYNELRRALGQMFGIEGQLEDPLRSGWQLVFVDRENDVLLLGDDPWESFVNSVWYIKILSPEDVQNMGKLGLEHS</sequence>
<dbReference type="SUPFAM" id="SSF101936">
    <property type="entry name" value="DNA-binding pseudobarrel domain"/>
    <property type="match status" value="1"/>
</dbReference>
<gene>
    <name evidence="12" type="primary">ARF12</name>
    <name evidence="12" type="ORF">AXF42_Ash006887</name>
</gene>
<feature type="domain" description="TF-B3" evidence="10">
    <location>
        <begin position="129"/>
        <end position="231"/>
    </location>
</feature>
<dbReference type="OrthoDB" id="2016915at2759"/>
<keyword evidence="7 9" id="KW-0539">Nucleus</keyword>
<evidence type="ECO:0000256" key="3">
    <source>
        <dbReference type="ARBA" id="ARBA00007853"/>
    </source>
</evidence>
<evidence type="ECO:0000259" key="11">
    <source>
        <dbReference type="PROSITE" id="PS51745"/>
    </source>
</evidence>
<dbReference type="InterPro" id="IPR053793">
    <property type="entry name" value="PB1-like"/>
</dbReference>
<evidence type="ECO:0000256" key="9">
    <source>
        <dbReference type="RuleBase" id="RU004561"/>
    </source>
</evidence>
<keyword evidence="6 9" id="KW-0804">Transcription</keyword>
<dbReference type="STRING" id="1088818.A0A2I0BEF7"/>
<dbReference type="Pfam" id="PF02309">
    <property type="entry name" value="AUX_IAA"/>
    <property type="match status" value="1"/>
</dbReference>
<dbReference type="InterPro" id="IPR003340">
    <property type="entry name" value="B3_DNA-bd"/>
</dbReference>
<comment type="subunit">
    <text evidence="9">Homodimers and heterodimers.</text>
</comment>
<keyword evidence="8 9" id="KW-0927">Auxin signaling pathway</keyword>
<keyword evidence="13" id="KW-1185">Reference proteome</keyword>
<keyword evidence="4 9" id="KW-0805">Transcription regulation</keyword>
<evidence type="ECO:0000256" key="8">
    <source>
        <dbReference type="ARBA" id="ARBA00023294"/>
    </source>
</evidence>
<dbReference type="PANTHER" id="PTHR31384:SF185">
    <property type="entry name" value="AUXIN RESPONSE FACTOR 12"/>
    <property type="match status" value="1"/>
</dbReference>
<dbReference type="Pfam" id="PF06507">
    <property type="entry name" value="ARF_AD"/>
    <property type="match status" value="1"/>
</dbReference>
<comment type="similarity">
    <text evidence="3 9">Belongs to the ARF family.</text>
</comment>
<dbReference type="PROSITE" id="PS51745">
    <property type="entry name" value="PB1"/>
    <property type="match status" value="1"/>
</dbReference>
<dbReference type="PANTHER" id="PTHR31384">
    <property type="entry name" value="AUXIN RESPONSE FACTOR 4-RELATED"/>
    <property type="match status" value="1"/>
</dbReference>
<dbReference type="InterPro" id="IPR033389">
    <property type="entry name" value="AUX/IAA_dom"/>
</dbReference>
<evidence type="ECO:0000313" key="12">
    <source>
        <dbReference type="EMBL" id="PKA66190.1"/>
    </source>
</evidence>
<name>A0A2I0BEF7_9ASPA</name>
<evidence type="ECO:0000256" key="6">
    <source>
        <dbReference type="ARBA" id="ARBA00023163"/>
    </source>
</evidence>
<dbReference type="CDD" id="cd10017">
    <property type="entry name" value="B3_DNA"/>
    <property type="match status" value="1"/>
</dbReference>
<dbReference type="Gene3D" id="2.30.30.1040">
    <property type="match status" value="1"/>
</dbReference>
<dbReference type="InterPro" id="IPR015300">
    <property type="entry name" value="DNA-bd_pseudobarrel_sf"/>
</dbReference>
<dbReference type="FunFam" id="2.40.330.10:FF:000001">
    <property type="entry name" value="Auxin response factor"/>
    <property type="match status" value="1"/>
</dbReference>
<evidence type="ECO:0000256" key="7">
    <source>
        <dbReference type="ARBA" id="ARBA00023242"/>
    </source>
</evidence>
<proteinExistence type="inferred from homology"/>
<keyword evidence="5 9" id="KW-0238">DNA-binding</keyword>
<evidence type="ECO:0000256" key="4">
    <source>
        <dbReference type="ARBA" id="ARBA00023015"/>
    </source>
</evidence>
<dbReference type="GO" id="GO:0006355">
    <property type="term" value="P:regulation of DNA-templated transcription"/>
    <property type="evidence" value="ECO:0007669"/>
    <property type="project" value="InterPro"/>
</dbReference>
<dbReference type="FunFam" id="2.30.30.1040:FF:000001">
    <property type="entry name" value="Auxin response factor"/>
    <property type="match status" value="1"/>
</dbReference>
<dbReference type="FunFam" id="3.10.20.90:FF:000047">
    <property type="entry name" value="Auxin response factor"/>
    <property type="match status" value="1"/>
</dbReference>
<dbReference type="InterPro" id="IPR044835">
    <property type="entry name" value="ARF_plant"/>
</dbReference>
<evidence type="ECO:0000256" key="2">
    <source>
        <dbReference type="ARBA" id="ARBA00004123"/>
    </source>
</evidence>
<accession>A0A2I0BEF7</accession>
<protein>
    <recommendedName>
        <fullName evidence="9">Auxin response factor</fullName>
    </recommendedName>
</protein>
<feature type="domain" description="PB1" evidence="11">
    <location>
        <begin position="711"/>
        <end position="795"/>
    </location>
</feature>
<evidence type="ECO:0000256" key="1">
    <source>
        <dbReference type="ARBA" id="ARBA00003182"/>
    </source>
</evidence>
<dbReference type="InterPro" id="IPR010525">
    <property type="entry name" value="ARF_dom"/>
</dbReference>
<evidence type="ECO:0000313" key="13">
    <source>
        <dbReference type="Proteomes" id="UP000236161"/>
    </source>
</evidence>
<dbReference type="Gene3D" id="2.40.330.10">
    <property type="entry name" value="DNA-binding pseudobarrel domain"/>
    <property type="match status" value="1"/>
</dbReference>
<reference evidence="12 13" key="1">
    <citation type="journal article" date="2017" name="Nature">
        <title>The Apostasia genome and the evolution of orchids.</title>
        <authorList>
            <person name="Zhang G.Q."/>
            <person name="Liu K.W."/>
            <person name="Li Z."/>
            <person name="Lohaus R."/>
            <person name="Hsiao Y.Y."/>
            <person name="Niu S.C."/>
            <person name="Wang J.Y."/>
            <person name="Lin Y.C."/>
            <person name="Xu Q."/>
            <person name="Chen L.J."/>
            <person name="Yoshida K."/>
            <person name="Fujiwara S."/>
            <person name="Wang Z.W."/>
            <person name="Zhang Y.Q."/>
            <person name="Mitsuda N."/>
            <person name="Wang M."/>
            <person name="Liu G.H."/>
            <person name="Pecoraro L."/>
            <person name="Huang H.X."/>
            <person name="Xiao X.J."/>
            <person name="Lin M."/>
            <person name="Wu X.Y."/>
            <person name="Wu W.L."/>
            <person name="Chen Y.Y."/>
            <person name="Chang S.B."/>
            <person name="Sakamoto S."/>
            <person name="Ohme-Takagi M."/>
            <person name="Yagi M."/>
            <person name="Zeng S.J."/>
            <person name="Shen C.Y."/>
            <person name="Yeh C.M."/>
            <person name="Luo Y.B."/>
            <person name="Tsai W.C."/>
            <person name="Van de Peer Y."/>
            <person name="Liu Z.J."/>
        </authorList>
    </citation>
    <scope>NUCLEOTIDE SEQUENCE [LARGE SCALE GENOMIC DNA]</scope>
    <source>
        <strain evidence="13">cv. Shenzhen</strain>
        <tissue evidence="12">Stem</tissue>
    </source>
</reference>
<dbReference type="GO" id="GO:0009734">
    <property type="term" value="P:auxin-activated signaling pathway"/>
    <property type="evidence" value="ECO:0007669"/>
    <property type="project" value="UniProtKB-KW"/>
</dbReference>
<dbReference type="GO" id="GO:0005634">
    <property type="term" value="C:nucleus"/>
    <property type="evidence" value="ECO:0007669"/>
    <property type="project" value="UniProtKB-SubCell"/>
</dbReference>
<dbReference type="SUPFAM" id="SSF54277">
    <property type="entry name" value="CAD &amp; PB1 domains"/>
    <property type="match status" value="1"/>
</dbReference>
<evidence type="ECO:0000256" key="5">
    <source>
        <dbReference type="ARBA" id="ARBA00023125"/>
    </source>
</evidence>
<evidence type="ECO:0000259" key="10">
    <source>
        <dbReference type="PROSITE" id="PS50863"/>
    </source>
</evidence>
<dbReference type="PROSITE" id="PS50863">
    <property type="entry name" value="B3"/>
    <property type="match status" value="1"/>
</dbReference>
<dbReference type="Proteomes" id="UP000236161">
    <property type="component" value="Unassembled WGS sequence"/>
</dbReference>
<dbReference type="AlphaFoldDB" id="A0A2I0BEF7"/>
<organism evidence="12 13">
    <name type="scientific">Apostasia shenzhenica</name>
    <dbReference type="NCBI Taxonomy" id="1088818"/>
    <lineage>
        <taxon>Eukaryota</taxon>
        <taxon>Viridiplantae</taxon>
        <taxon>Streptophyta</taxon>
        <taxon>Embryophyta</taxon>
        <taxon>Tracheophyta</taxon>
        <taxon>Spermatophyta</taxon>
        <taxon>Magnoliopsida</taxon>
        <taxon>Liliopsida</taxon>
        <taxon>Asparagales</taxon>
        <taxon>Orchidaceae</taxon>
        <taxon>Apostasioideae</taxon>
        <taxon>Apostasia</taxon>
    </lineage>
</organism>
<dbReference type="Pfam" id="PF02362">
    <property type="entry name" value="B3"/>
    <property type="match status" value="1"/>
</dbReference>
<dbReference type="EMBL" id="KZ451886">
    <property type="protein sequence ID" value="PKA66190.1"/>
    <property type="molecule type" value="Genomic_DNA"/>
</dbReference>
<dbReference type="SMART" id="SM01019">
    <property type="entry name" value="B3"/>
    <property type="match status" value="1"/>
</dbReference>
<dbReference type="Gene3D" id="3.10.20.90">
    <property type="entry name" value="Phosphatidylinositol 3-kinase Catalytic Subunit, Chain A, domain 1"/>
    <property type="match status" value="1"/>
</dbReference>